<feature type="domain" description="Response regulatory" evidence="4">
    <location>
        <begin position="1"/>
        <end position="69"/>
    </location>
</feature>
<dbReference type="Pfam" id="PF00072">
    <property type="entry name" value="Response_reg"/>
    <property type="match status" value="1"/>
</dbReference>
<evidence type="ECO:0000313" key="7">
    <source>
        <dbReference type="Proteomes" id="UP000191931"/>
    </source>
</evidence>
<keyword evidence="3" id="KW-0597">Phosphoprotein</keyword>
<dbReference type="PROSITE" id="PS50887">
    <property type="entry name" value="GGDEF"/>
    <property type="match status" value="1"/>
</dbReference>
<dbReference type="PANTHER" id="PTHR45138">
    <property type="entry name" value="REGULATORY COMPONENTS OF SENSORY TRANSDUCTION SYSTEM"/>
    <property type="match status" value="1"/>
</dbReference>
<gene>
    <name evidence="6" type="ORF">MTBBW1_2090022</name>
</gene>
<dbReference type="CDD" id="cd01949">
    <property type="entry name" value="GGDEF"/>
    <property type="match status" value="1"/>
</dbReference>
<evidence type="ECO:0000256" key="3">
    <source>
        <dbReference type="PROSITE-ProRule" id="PRU00169"/>
    </source>
</evidence>
<dbReference type="InterPro" id="IPR000160">
    <property type="entry name" value="GGDEF_dom"/>
</dbReference>
<dbReference type="GO" id="GO:0043709">
    <property type="term" value="P:cell adhesion involved in single-species biofilm formation"/>
    <property type="evidence" value="ECO:0007669"/>
    <property type="project" value="TreeGrafter"/>
</dbReference>
<evidence type="ECO:0000259" key="5">
    <source>
        <dbReference type="PROSITE" id="PS50887"/>
    </source>
</evidence>
<dbReference type="PANTHER" id="PTHR45138:SF9">
    <property type="entry name" value="DIGUANYLATE CYCLASE DGCM-RELATED"/>
    <property type="match status" value="1"/>
</dbReference>
<proteinExistence type="predicted"/>
<feature type="modified residue" description="4-aspartylphosphate" evidence="3">
    <location>
        <position position="2"/>
    </location>
</feature>
<dbReference type="NCBIfam" id="TIGR00254">
    <property type="entry name" value="GGDEF"/>
    <property type="match status" value="1"/>
</dbReference>
<dbReference type="FunFam" id="3.30.70.270:FF:000001">
    <property type="entry name" value="Diguanylate cyclase domain protein"/>
    <property type="match status" value="1"/>
</dbReference>
<organism evidence="6 7">
    <name type="scientific">Desulfamplus magnetovallimortis</name>
    <dbReference type="NCBI Taxonomy" id="1246637"/>
    <lineage>
        <taxon>Bacteria</taxon>
        <taxon>Pseudomonadati</taxon>
        <taxon>Thermodesulfobacteriota</taxon>
        <taxon>Desulfobacteria</taxon>
        <taxon>Desulfobacterales</taxon>
        <taxon>Desulfobacteraceae</taxon>
        <taxon>Desulfamplus</taxon>
    </lineage>
</organism>
<sequence>MDIIMPEMDGYELCGKLKEDPLTSHIPVIFVTAVSEIMDENRGFALGAVDYITKPFHPPMVKARVKLHLNLKRKQELLEKFAFIDALTEIPNRRQFDSVLEQEWNRAIRSSYPISLILADIDHFKLYNDTYGHGKGDDCLHNVAQAMSRSLRRSSDFVARYGGEEFAVVLPDTDAFHAIETANNLLASIDRMAIPHESSPVADCVTVSMGVSTMVPDTENCANVKNLIEDADKKLYEAKSSGRHVVIGY</sequence>
<dbReference type="STRING" id="1246637.MTBBW1_2090022"/>
<dbReference type="SMART" id="SM00267">
    <property type="entry name" value="GGDEF"/>
    <property type="match status" value="1"/>
</dbReference>
<dbReference type="GO" id="GO:1902201">
    <property type="term" value="P:negative regulation of bacterial-type flagellum-dependent cell motility"/>
    <property type="evidence" value="ECO:0007669"/>
    <property type="project" value="TreeGrafter"/>
</dbReference>
<comment type="catalytic activity">
    <reaction evidence="2">
        <text>2 GTP = 3',3'-c-di-GMP + 2 diphosphate</text>
        <dbReference type="Rhea" id="RHEA:24898"/>
        <dbReference type="ChEBI" id="CHEBI:33019"/>
        <dbReference type="ChEBI" id="CHEBI:37565"/>
        <dbReference type="ChEBI" id="CHEBI:58805"/>
        <dbReference type="EC" id="2.7.7.65"/>
    </reaction>
</comment>
<dbReference type="InterPro" id="IPR011006">
    <property type="entry name" value="CheY-like_superfamily"/>
</dbReference>
<dbReference type="GO" id="GO:0052621">
    <property type="term" value="F:diguanylate cyclase activity"/>
    <property type="evidence" value="ECO:0007669"/>
    <property type="project" value="UniProtKB-EC"/>
</dbReference>
<dbReference type="Pfam" id="PF00990">
    <property type="entry name" value="GGDEF"/>
    <property type="match status" value="1"/>
</dbReference>
<evidence type="ECO:0000256" key="1">
    <source>
        <dbReference type="ARBA" id="ARBA00012528"/>
    </source>
</evidence>
<dbReference type="Gene3D" id="3.40.50.2300">
    <property type="match status" value="1"/>
</dbReference>
<evidence type="ECO:0000259" key="4">
    <source>
        <dbReference type="PROSITE" id="PS50110"/>
    </source>
</evidence>
<accession>A0A1W1HCF0</accession>
<dbReference type="SUPFAM" id="SSF52172">
    <property type="entry name" value="CheY-like"/>
    <property type="match status" value="1"/>
</dbReference>
<name>A0A1W1HCF0_9BACT</name>
<dbReference type="AlphaFoldDB" id="A0A1W1HCF0"/>
<protein>
    <recommendedName>
        <fullName evidence="1">diguanylate cyclase</fullName>
        <ecNumber evidence="1">2.7.7.65</ecNumber>
    </recommendedName>
</protein>
<dbReference type="InterPro" id="IPR050469">
    <property type="entry name" value="Diguanylate_Cyclase"/>
</dbReference>
<dbReference type="InterPro" id="IPR043128">
    <property type="entry name" value="Rev_trsase/Diguanyl_cyclase"/>
</dbReference>
<dbReference type="PROSITE" id="PS50110">
    <property type="entry name" value="RESPONSE_REGULATORY"/>
    <property type="match status" value="1"/>
</dbReference>
<feature type="domain" description="GGDEF" evidence="5">
    <location>
        <begin position="112"/>
        <end position="249"/>
    </location>
</feature>
<dbReference type="Proteomes" id="UP000191931">
    <property type="component" value="Unassembled WGS sequence"/>
</dbReference>
<dbReference type="GO" id="GO:0000160">
    <property type="term" value="P:phosphorelay signal transduction system"/>
    <property type="evidence" value="ECO:0007669"/>
    <property type="project" value="InterPro"/>
</dbReference>
<dbReference type="EMBL" id="FWEV01000123">
    <property type="protein sequence ID" value="SLM30058.1"/>
    <property type="molecule type" value="Genomic_DNA"/>
</dbReference>
<dbReference type="SUPFAM" id="SSF55073">
    <property type="entry name" value="Nucleotide cyclase"/>
    <property type="match status" value="1"/>
</dbReference>
<reference evidence="6 7" key="1">
    <citation type="submission" date="2017-03" db="EMBL/GenBank/DDBJ databases">
        <authorList>
            <person name="Afonso C.L."/>
            <person name="Miller P.J."/>
            <person name="Scott M.A."/>
            <person name="Spackman E."/>
            <person name="Goraichik I."/>
            <person name="Dimitrov K.M."/>
            <person name="Suarez D.L."/>
            <person name="Swayne D.E."/>
        </authorList>
    </citation>
    <scope>NUCLEOTIDE SEQUENCE [LARGE SCALE GENOMIC DNA]</scope>
    <source>
        <strain evidence="6">PRJEB14757</strain>
    </source>
</reference>
<dbReference type="Gene3D" id="3.30.70.270">
    <property type="match status" value="1"/>
</dbReference>
<dbReference type="InterPro" id="IPR001789">
    <property type="entry name" value="Sig_transdc_resp-reg_receiver"/>
</dbReference>
<dbReference type="InterPro" id="IPR029787">
    <property type="entry name" value="Nucleotide_cyclase"/>
</dbReference>
<dbReference type="EC" id="2.7.7.65" evidence="1"/>
<keyword evidence="7" id="KW-1185">Reference proteome</keyword>
<evidence type="ECO:0000256" key="2">
    <source>
        <dbReference type="ARBA" id="ARBA00034247"/>
    </source>
</evidence>
<dbReference type="GO" id="GO:0005886">
    <property type="term" value="C:plasma membrane"/>
    <property type="evidence" value="ECO:0007669"/>
    <property type="project" value="TreeGrafter"/>
</dbReference>
<evidence type="ECO:0000313" key="6">
    <source>
        <dbReference type="EMBL" id="SLM30058.1"/>
    </source>
</evidence>